<reference evidence="4" key="1">
    <citation type="submission" date="2021-09" db="EMBL/GenBank/DDBJ databases">
        <authorList>
            <consortium name="Pathogen Informatics"/>
        </authorList>
    </citation>
    <scope>NUCLEOTIDE SEQUENCE</scope>
</reference>
<evidence type="ECO:0000256" key="2">
    <source>
        <dbReference type="SAM" id="Phobius"/>
    </source>
</evidence>
<accession>A0A8J2MED9</accession>
<evidence type="ECO:0000313" key="5">
    <source>
        <dbReference type="Proteomes" id="UP000746747"/>
    </source>
</evidence>
<evidence type="ECO:0000256" key="1">
    <source>
        <dbReference type="ARBA" id="ARBA00008664"/>
    </source>
</evidence>
<dbReference type="CDD" id="cd09106">
    <property type="entry name" value="PLDc_vPLD3_4_5_like_1"/>
    <property type="match status" value="1"/>
</dbReference>
<keyword evidence="5" id="KW-1185">Reference proteome</keyword>
<dbReference type="CDD" id="cd09107">
    <property type="entry name" value="PLDc_vPLD3_4_5_like_2"/>
    <property type="match status" value="1"/>
</dbReference>
<feature type="domain" description="PLD phosphodiesterase" evidence="3">
    <location>
        <begin position="434"/>
        <end position="460"/>
    </location>
</feature>
<dbReference type="InterPro" id="IPR032803">
    <property type="entry name" value="PLDc_3"/>
</dbReference>
<dbReference type="PROSITE" id="PS50035">
    <property type="entry name" value="PLD"/>
    <property type="match status" value="2"/>
</dbReference>
<dbReference type="SUPFAM" id="SSF56024">
    <property type="entry name" value="Phospholipase D/nuclease"/>
    <property type="match status" value="2"/>
</dbReference>
<dbReference type="Proteomes" id="UP000746747">
    <property type="component" value="Unassembled WGS sequence"/>
</dbReference>
<evidence type="ECO:0000259" key="3">
    <source>
        <dbReference type="PROSITE" id="PS50035"/>
    </source>
</evidence>
<keyword evidence="2" id="KW-1133">Transmembrane helix</keyword>
<sequence>MSRKMAHQNESFVPTTTFQRIISKNYAMKADKKQNVKESNVTNNYLKTIIKLLIVLLFPAALLFGLSFLSIEKVDNKAIPGKIFNETECSQMCRIRLVQSTPDNLTFTTVIRSHSTYNAWHSLIKNSKKELILAAYKTSLRGEHVLSYDYCRLHSDQGRKIHDALVEAGLKRNVRIRLIENYPPKDKGDNEDGINLAKAGVISRRSLNLEHPHGGGRMHTKFIISDSEHFYLGSANLDWRSLNQKLELGVVVENCLCLANDLSNIFEKYWEIANNKYRSSNLENLTNYPEINQQTVTYNQQRPLSISNKHALVDVYIAASPRSLNDPRRDWDLLAILDAVEKAKKFLYIEVMDYFPMFIYNLPKRYWPIIDNSIRRAILRDVEVKILTAAIHFPEYSLRFLSSLEALNRINNSSIEVKIFKVPTDIDMQHIMIRERRMHTKFLVTDTVGVIGTSNWSGDYFDGDTTGVAFILNQTKVPLEKRHFIQDLRHTFLSHWSSDYTHNILDYERECLQTKTGSYCEMEKDPSLLTV</sequence>
<gene>
    <name evidence="4" type="ORF">CJOHNSTONI_LOCUS9704</name>
</gene>
<dbReference type="Gene3D" id="3.30.870.10">
    <property type="entry name" value="Endonuclease Chain A"/>
    <property type="match status" value="2"/>
</dbReference>
<dbReference type="EMBL" id="CAKAEH010001903">
    <property type="protein sequence ID" value="CAG9540166.1"/>
    <property type="molecule type" value="Genomic_DNA"/>
</dbReference>
<dbReference type="InterPro" id="IPR050874">
    <property type="entry name" value="Diverse_PLD-related"/>
</dbReference>
<feature type="domain" description="PLD phosphodiesterase" evidence="3">
    <location>
        <begin position="214"/>
        <end position="241"/>
    </location>
</feature>
<feature type="transmembrane region" description="Helical" evidence="2">
    <location>
        <begin position="52"/>
        <end position="71"/>
    </location>
</feature>
<evidence type="ECO:0000313" key="4">
    <source>
        <dbReference type="EMBL" id="CAG9540166.1"/>
    </source>
</evidence>
<dbReference type="Pfam" id="PF13918">
    <property type="entry name" value="PLDc_3"/>
    <property type="match status" value="1"/>
</dbReference>
<dbReference type="GO" id="GO:0003824">
    <property type="term" value="F:catalytic activity"/>
    <property type="evidence" value="ECO:0007669"/>
    <property type="project" value="InterPro"/>
</dbReference>
<dbReference type="PANTHER" id="PTHR10185:SF25">
    <property type="entry name" value="PLD PHOSPHODIESTERASE DOMAIN-CONTAINING PROTEIN"/>
    <property type="match status" value="1"/>
</dbReference>
<dbReference type="OrthoDB" id="5822992at2759"/>
<comment type="similarity">
    <text evidence="1">Belongs to the phospholipase D family.</text>
</comment>
<keyword evidence="2" id="KW-0472">Membrane</keyword>
<dbReference type="PANTHER" id="PTHR10185">
    <property type="entry name" value="PHOSPHOLIPASE D - RELATED"/>
    <property type="match status" value="1"/>
</dbReference>
<comment type="caution">
    <text evidence="4">The sequence shown here is derived from an EMBL/GenBank/DDBJ whole genome shotgun (WGS) entry which is preliminary data.</text>
</comment>
<dbReference type="AlphaFoldDB" id="A0A8J2MED9"/>
<organism evidence="4 5">
    <name type="scientific">Cercopithifilaria johnstoni</name>
    <dbReference type="NCBI Taxonomy" id="2874296"/>
    <lineage>
        <taxon>Eukaryota</taxon>
        <taxon>Metazoa</taxon>
        <taxon>Ecdysozoa</taxon>
        <taxon>Nematoda</taxon>
        <taxon>Chromadorea</taxon>
        <taxon>Rhabditida</taxon>
        <taxon>Spirurina</taxon>
        <taxon>Spiruromorpha</taxon>
        <taxon>Filarioidea</taxon>
        <taxon>Onchocercidae</taxon>
        <taxon>Cercopithifilaria</taxon>
    </lineage>
</organism>
<dbReference type="SMART" id="SM00155">
    <property type="entry name" value="PLDc"/>
    <property type="match status" value="2"/>
</dbReference>
<name>A0A8J2MED9_9BILA</name>
<keyword evidence="2" id="KW-0812">Transmembrane</keyword>
<dbReference type="InterPro" id="IPR001736">
    <property type="entry name" value="PLipase_D/transphosphatidylase"/>
</dbReference>
<proteinExistence type="inferred from homology"/>
<protein>
    <recommendedName>
        <fullName evidence="3">PLD phosphodiesterase domain-containing protein</fullName>
    </recommendedName>
</protein>